<gene>
    <name evidence="2" type="ORF">G7Z17_g6704</name>
</gene>
<reference evidence="2" key="1">
    <citation type="submission" date="2020-03" db="EMBL/GenBank/DDBJ databases">
        <title>Draft Genome Sequence of Cylindrodendrum hubeiense.</title>
        <authorList>
            <person name="Buettner E."/>
            <person name="Kellner H."/>
        </authorList>
    </citation>
    <scope>NUCLEOTIDE SEQUENCE</scope>
    <source>
        <strain evidence="2">IHI 201604</strain>
    </source>
</reference>
<dbReference type="AlphaFoldDB" id="A0A9P5H9C6"/>
<evidence type="ECO:0000256" key="1">
    <source>
        <dbReference type="SAM" id="MobiDB-lite"/>
    </source>
</evidence>
<feature type="region of interest" description="Disordered" evidence="1">
    <location>
        <begin position="112"/>
        <end position="135"/>
    </location>
</feature>
<comment type="caution">
    <text evidence="2">The sequence shown here is derived from an EMBL/GenBank/DDBJ whole genome shotgun (WGS) entry which is preliminary data.</text>
</comment>
<dbReference type="EMBL" id="JAANBB010000134">
    <property type="protein sequence ID" value="KAF7548978.1"/>
    <property type="molecule type" value="Genomic_DNA"/>
</dbReference>
<evidence type="ECO:0000313" key="3">
    <source>
        <dbReference type="Proteomes" id="UP000722485"/>
    </source>
</evidence>
<organism evidence="2 3">
    <name type="scientific">Cylindrodendrum hubeiense</name>
    <dbReference type="NCBI Taxonomy" id="595255"/>
    <lineage>
        <taxon>Eukaryota</taxon>
        <taxon>Fungi</taxon>
        <taxon>Dikarya</taxon>
        <taxon>Ascomycota</taxon>
        <taxon>Pezizomycotina</taxon>
        <taxon>Sordariomycetes</taxon>
        <taxon>Hypocreomycetidae</taxon>
        <taxon>Hypocreales</taxon>
        <taxon>Nectriaceae</taxon>
        <taxon>Cylindrodendrum</taxon>
    </lineage>
</organism>
<sequence length="207" mass="22038">MRATRLPYAGIANLRNASARQRTIYSCLSHPSLLFSDGHGRAQPAAQASPRDVQAVSVQYVHSPPAETQTLGLGSLTLLSVAGPEIKATTMGRWGTTERHPLTHTPNLTTQYSAGHHVSHTNNKNDQQQGRSPARPCNRASLLACVTQPPTAAIRSVVAAVAVSPGLADKAPGRGTNISLPPTAAHWLGHWRAVLTAPNESYQALQR</sequence>
<dbReference type="Proteomes" id="UP000722485">
    <property type="component" value="Unassembled WGS sequence"/>
</dbReference>
<keyword evidence="3" id="KW-1185">Reference proteome</keyword>
<name>A0A9P5H9C6_9HYPO</name>
<proteinExistence type="predicted"/>
<accession>A0A9P5H9C6</accession>
<protein>
    <submittedName>
        <fullName evidence="2">Uncharacterized protein</fullName>
    </submittedName>
</protein>
<evidence type="ECO:0000313" key="2">
    <source>
        <dbReference type="EMBL" id="KAF7548978.1"/>
    </source>
</evidence>
<feature type="compositionally biased region" description="Polar residues" evidence="1">
    <location>
        <begin position="120"/>
        <end position="131"/>
    </location>
</feature>